<dbReference type="PANTHER" id="PTHR33048">
    <property type="entry name" value="PTH11-LIKE INTEGRAL MEMBRANE PROTEIN (AFU_ORTHOLOGUE AFUA_5G11245)"/>
    <property type="match status" value="1"/>
</dbReference>
<sequence length="400" mass="44339">MSSDNSGNGTTIQLATGIGGVGVNIVISTWITWTIALVFVALRFYTRTRLVRVLCASDWVSAASLLAALAMCISKVLECAHGTGRHKWDIDVNVEMKDFLQAWWFTLFTYQLSLALTKASVCLLYLNIFTFAWARKATYAVLIFVAVSSLWCLASLLTACIPLQAFWDPTVKASFCQSGKVWWTITGLPIATDVLVCIIPIPMVIPLKLPRRQKALVVGIFTTGFLVCLISFVRLAITIQSARQPNPDYTYARKDISYWTIIEVHAAISITSIMTLKPLILKLWPSLLQTQNSDTSSRINDSDPPLTIGSKPSRSNMSTARPELWFDGPANADANIFMADLEAQPRARARARPEVASAEDEDQENDHNDHDYEAEHHSVITEPRTNSGLTDRLDTAPTTQ</sequence>
<keyword evidence="3 7" id="KW-1133">Transmembrane helix</keyword>
<feature type="compositionally biased region" description="Polar residues" evidence="6">
    <location>
        <begin position="310"/>
        <end position="319"/>
    </location>
</feature>
<proteinExistence type="inferred from homology"/>
<dbReference type="Proteomes" id="UP001172101">
    <property type="component" value="Unassembled WGS sequence"/>
</dbReference>
<dbReference type="Pfam" id="PF20684">
    <property type="entry name" value="Fung_rhodopsin"/>
    <property type="match status" value="1"/>
</dbReference>
<keyword evidence="2 7" id="KW-0812">Transmembrane</keyword>
<feature type="transmembrane region" description="Helical" evidence="7">
    <location>
        <begin position="102"/>
        <end position="126"/>
    </location>
</feature>
<feature type="region of interest" description="Disordered" evidence="6">
    <location>
        <begin position="345"/>
        <end position="400"/>
    </location>
</feature>
<keyword evidence="4 7" id="KW-0472">Membrane</keyword>
<feature type="domain" description="Rhodopsin" evidence="8">
    <location>
        <begin position="42"/>
        <end position="280"/>
    </location>
</feature>
<name>A0AA40ATJ9_9PEZI</name>
<evidence type="ECO:0000256" key="2">
    <source>
        <dbReference type="ARBA" id="ARBA00022692"/>
    </source>
</evidence>
<feature type="transmembrane region" description="Helical" evidence="7">
    <location>
        <begin position="181"/>
        <end position="203"/>
    </location>
</feature>
<gene>
    <name evidence="9" type="ORF">B0T26DRAFT_749220</name>
</gene>
<evidence type="ECO:0000313" key="9">
    <source>
        <dbReference type="EMBL" id="KAK0721733.1"/>
    </source>
</evidence>
<accession>A0AA40ATJ9</accession>
<reference evidence="9" key="1">
    <citation type="submission" date="2023-06" db="EMBL/GenBank/DDBJ databases">
        <title>Genome-scale phylogeny and comparative genomics of the fungal order Sordariales.</title>
        <authorList>
            <consortium name="Lawrence Berkeley National Laboratory"/>
            <person name="Hensen N."/>
            <person name="Bonometti L."/>
            <person name="Westerberg I."/>
            <person name="Brannstrom I.O."/>
            <person name="Guillou S."/>
            <person name="Cros-Aarteil S."/>
            <person name="Calhoun S."/>
            <person name="Haridas S."/>
            <person name="Kuo A."/>
            <person name="Mondo S."/>
            <person name="Pangilinan J."/>
            <person name="Riley R."/>
            <person name="LaButti K."/>
            <person name="Andreopoulos B."/>
            <person name="Lipzen A."/>
            <person name="Chen C."/>
            <person name="Yanf M."/>
            <person name="Daum C."/>
            <person name="Ng V."/>
            <person name="Clum A."/>
            <person name="Steindorff A."/>
            <person name="Ohm R."/>
            <person name="Martin F."/>
            <person name="Silar P."/>
            <person name="Natvig D."/>
            <person name="Lalanne C."/>
            <person name="Gautier V."/>
            <person name="Ament-velasquez S.L."/>
            <person name="Kruys A."/>
            <person name="Hutchinson M.I."/>
            <person name="Powell A.J."/>
            <person name="Barry K."/>
            <person name="Miller A.N."/>
            <person name="Grigoriev I.V."/>
            <person name="Debuchy R."/>
            <person name="Gladieux P."/>
            <person name="Thoren M.H."/>
            <person name="Johannesson H."/>
        </authorList>
    </citation>
    <scope>NUCLEOTIDE SEQUENCE</scope>
    <source>
        <strain evidence="9">SMH2392-1A</strain>
    </source>
</reference>
<feature type="transmembrane region" description="Helical" evidence="7">
    <location>
        <begin position="215"/>
        <end position="236"/>
    </location>
</feature>
<organism evidence="9 10">
    <name type="scientific">Lasiosphaeria miniovina</name>
    <dbReference type="NCBI Taxonomy" id="1954250"/>
    <lineage>
        <taxon>Eukaryota</taxon>
        <taxon>Fungi</taxon>
        <taxon>Dikarya</taxon>
        <taxon>Ascomycota</taxon>
        <taxon>Pezizomycotina</taxon>
        <taxon>Sordariomycetes</taxon>
        <taxon>Sordariomycetidae</taxon>
        <taxon>Sordariales</taxon>
        <taxon>Lasiosphaeriaceae</taxon>
        <taxon>Lasiosphaeria</taxon>
    </lineage>
</organism>
<comment type="caution">
    <text evidence="9">The sequence shown here is derived from an EMBL/GenBank/DDBJ whole genome shotgun (WGS) entry which is preliminary data.</text>
</comment>
<dbReference type="GeneID" id="85328339"/>
<feature type="compositionally biased region" description="Basic and acidic residues" evidence="6">
    <location>
        <begin position="365"/>
        <end position="379"/>
    </location>
</feature>
<feature type="region of interest" description="Disordered" evidence="6">
    <location>
        <begin position="293"/>
        <end position="325"/>
    </location>
</feature>
<dbReference type="EMBL" id="JAUIRO010000003">
    <property type="protein sequence ID" value="KAK0721733.1"/>
    <property type="molecule type" value="Genomic_DNA"/>
</dbReference>
<dbReference type="InterPro" id="IPR049326">
    <property type="entry name" value="Rhodopsin_dom_fungi"/>
</dbReference>
<feature type="transmembrane region" description="Helical" evidence="7">
    <location>
        <begin position="54"/>
        <end position="77"/>
    </location>
</feature>
<dbReference type="AlphaFoldDB" id="A0AA40ATJ9"/>
<feature type="transmembrane region" description="Helical" evidence="7">
    <location>
        <begin position="12"/>
        <end position="42"/>
    </location>
</feature>
<evidence type="ECO:0000256" key="4">
    <source>
        <dbReference type="ARBA" id="ARBA00023136"/>
    </source>
</evidence>
<evidence type="ECO:0000256" key="7">
    <source>
        <dbReference type="SAM" id="Phobius"/>
    </source>
</evidence>
<evidence type="ECO:0000259" key="8">
    <source>
        <dbReference type="Pfam" id="PF20684"/>
    </source>
</evidence>
<evidence type="ECO:0000313" key="10">
    <source>
        <dbReference type="Proteomes" id="UP001172101"/>
    </source>
</evidence>
<dbReference type="RefSeq" id="XP_060297657.1">
    <property type="nucleotide sequence ID" value="XM_060445069.1"/>
</dbReference>
<dbReference type="InterPro" id="IPR052337">
    <property type="entry name" value="SAT4-like"/>
</dbReference>
<evidence type="ECO:0000256" key="3">
    <source>
        <dbReference type="ARBA" id="ARBA00022989"/>
    </source>
</evidence>
<evidence type="ECO:0000256" key="1">
    <source>
        <dbReference type="ARBA" id="ARBA00004141"/>
    </source>
</evidence>
<protein>
    <recommendedName>
        <fullName evidence="8">Rhodopsin domain-containing protein</fullName>
    </recommendedName>
</protein>
<evidence type="ECO:0000256" key="5">
    <source>
        <dbReference type="ARBA" id="ARBA00038359"/>
    </source>
</evidence>
<dbReference type="GO" id="GO:0016020">
    <property type="term" value="C:membrane"/>
    <property type="evidence" value="ECO:0007669"/>
    <property type="project" value="UniProtKB-SubCell"/>
</dbReference>
<comment type="similarity">
    <text evidence="5">Belongs to the SAT4 family.</text>
</comment>
<feature type="transmembrane region" description="Helical" evidence="7">
    <location>
        <begin position="138"/>
        <end position="161"/>
    </location>
</feature>
<evidence type="ECO:0000256" key="6">
    <source>
        <dbReference type="SAM" id="MobiDB-lite"/>
    </source>
</evidence>
<keyword evidence="10" id="KW-1185">Reference proteome</keyword>
<dbReference type="PANTHER" id="PTHR33048:SF47">
    <property type="entry name" value="INTEGRAL MEMBRANE PROTEIN-RELATED"/>
    <property type="match status" value="1"/>
</dbReference>
<comment type="subcellular location">
    <subcellularLocation>
        <location evidence="1">Membrane</location>
        <topology evidence="1">Multi-pass membrane protein</topology>
    </subcellularLocation>
</comment>